<dbReference type="InterPro" id="IPR019752">
    <property type="entry name" value="Pyrv/ketoisovalerate_OxRed_cat"/>
</dbReference>
<proteinExistence type="predicted"/>
<keyword evidence="1" id="KW-0560">Oxidoreductase</keyword>
<accession>A0AAU9EFP6</accession>
<dbReference type="EMBL" id="AP028654">
    <property type="protein sequence ID" value="BEP29582.1"/>
    <property type="molecule type" value="Genomic_DNA"/>
</dbReference>
<dbReference type="AlphaFoldDB" id="A0AAU9EFP6"/>
<dbReference type="GO" id="GO:0016903">
    <property type="term" value="F:oxidoreductase activity, acting on the aldehyde or oxo group of donors"/>
    <property type="evidence" value="ECO:0007669"/>
    <property type="project" value="InterPro"/>
</dbReference>
<keyword evidence="4" id="KW-1185">Reference proteome</keyword>
<dbReference type="Pfam" id="PF01558">
    <property type="entry name" value="POR"/>
    <property type="match status" value="1"/>
</dbReference>
<name>A0AAU9EFP6_9FIRM</name>
<sequence>MKTTNILLVGVGGQGTILASKILSSGLLEFGYDVKMAEIHGMSQRGGSVSTQVRFGKKIHSPVLEEGKVDVIISFEKMETYRWIKFLKEDGIVVMNTYEIPSAPILSGNKKYPDGIIEELSKRLEKFVFYDALDEAVKLGNFKVLNTIMLGSLIKGMNLDGIDWDEIIKNNVKEKFIDINIKAFNRGFELYDNKLKGGK</sequence>
<dbReference type="InterPro" id="IPR052198">
    <property type="entry name" value="IorB_Oxidoreductase"/>
</dbReference>
<dbReference type="KEGG" id="hprf:HLPR_19130"/>
<dbReference type="InterPro" id="IPR002869">
    <property type="entry name" value="Pyrv_flavodox_OxRed_cen"/>
</dbReference>
<evidence type="ECO:0000259" key="2">
    <source>
        <dbReference type="Pfam" id="PF01558"/>
    </source>
</evidence>
<evidence type="ECO:0000313" key="4">
    <source>
        <dbReference type="Proteomes" id="UP001321786"/>
    </source>
</evidence>
<dbReference type="RefSeq" id="WP_338535209.1">
    <property type="nucleotide sequence ID" value="NZ_AP028654.1"/>
</dbReference>
<dbReference type="SUPFAM" id="SSF53323">
    <property type="entry name" value="Pyruvate-ferredoxin oxidoreductase, PFOR, domain III"/>
    <property type="match status" value="1"/>
</dbReference>
<dbReference type="PANTHER" id="PTHR43854:SF1">
    <property type="entry name" value="INDOLEPYRUVATE OXIDOREDUCTASE SUBUNIT IORB"/>
    <property type="match status" value="1"/>
</dbReference>
<dbReference type="Gene3D" id="3.40.920.10">
    <property type="entry name" value="Pyruvate-ferredoxin oxidoreductase, PFOR, domain III"/>
    <property type="match status" value="1"/>
</dbReference>
<dbReference type="Proteomes" id="UP001321786">
    <property type="component" value="Chromosome"/>
</dbReference>
<evidence type="ECO:0000256" key="1">
    <source>
        <dbReference type="ARBA" id="ARBA00023002"/>
    </source>
</evidence>
<feature type="domain" description="Pyruvate/ketoisovalerate oxidoreductase catalytic" evidence="2">
    <location>
        <begin position="12"/>
        <end position="189"/>
    </location>
</feature>
<dbReference type="PANTHER" id="PTHR43854">
    <property type="entry name" value="INDOLEPYRUVATE OXIDOREDUCTASE SUBUNIT IORB"/>
    <property type="match status" value="1"/>
</dbReference>
<evidence type="ECO:0000313" key="3">
    <source>
        <dbReference type="EMBL" id="BEP29582.1"/>
    </source>
</evidence>
<organism evidence="3 4">
    <name type="scientific">Helicovermis profundi</name>
    <dbReference type="NCBI Taxonomy" id="3065157"/>
    <lineage>
        <taxon>Bacteria</taxon>
        <taxon>Bacillati</taxon>
        <taxon>Bacillota</taxon>
        <taxon>Clostridia</taxon>
        <taxon>Helicovermis</taxon>
    </lineage>
</organism>
<dbReference type="NCBIfam" id="NF005325">
    <property type="entry name" value="PRK06853.1-5"/>
    <property type="match status" value="1"/>
</dbReference>
<reference evidence="3 4" key="1">
    <citation type="submission" date="2023-08" db="EMBL/GenBank/DDBJ databases">
        <title>Helicovermis profunda gen. nov., sp. nov., a novel mesophilic, fermentative bacterium within the Bacillota from a deep-sea hydrothermal vent chimney.</title>
        <authorList>
            <person name="Miyazaki U."/>
            <person name="Mizutani D."/>
            <person name="Hashimoto Y."/>
            <person name="Tame A."/>
            <person name="Sawayama S."/>
            <person name="Miyazaki J."/>
            <person name="Takai K."/>
            <person name="Nakagawa S."/>
        </authorList>
    </citation>
    <scope>NUCLEOTIDE SEQUENCE [LARGE SCALE GENOMIC DNA]</scope>
    <source>
        <strain evidence="3 4">S502</strain>
    </source>
</reference>
<protein>
    <submittedName>
        <fullName evidence="3">Indolepyruvate oxidoreductase subunit beta</fullName>
    </submittedName>
</protein>
<gene>
    <name evidence="3" type="ORF">HLPR_19130</name>
</gene>